<comment type="caution">
    <text evidence="1">The sequence shown here is derived from an EMBL/GenBank/DDBJ whole genome shotgun (WGS) entry which is preliminary data.</text>
</comment>
<evidence type="ECO:0000313" key="2">
    <source>
        <dbReference type="Proteomes" id="UP001597508"/>
    </source>
</evidence>
<name>A0ABW5LPU9_9FLAO</name>
<keyword evidence="2" id="KW-1185">Reference proteome</keyword>
<reference evidence="2" key="1">
    <citation type="journal article" date="2019" name="Int. J. Syst. Evol. Microbiol.">
        <title>The Global Catalogue of Microorganisms (GCM) 10K type strain sequencing project: providing services to taxonomists for standard genome sequencing and annotation.</title>
        <authorList>
            <consortium name="The Broad Institute Genomics Platform"/>
            <consortium name="The Broad Institute Genome Sequencing Center for Infectious Disease"/>
            <person name="Wu L."/>
            <person name="Ma J."/>
        </authorList>
    </citation>
    <scope>NUCLEOTIDE SEQUENCE [LARGE SCALE GENOMIC DNA]</scope>
    <source>
        <strain evidence="2">KCTC 52127</strain>
    </source>
</reference>
<evidence type="ECO:0000313" key="1">
    <source>
        <dbReference type="EMBL" id="MFD2565836.1"/>
    </source>
</evidence>
<dbReference type="RefSeq" id="WP_379664562.1">
    <property type="nucleotide sequence ID" value="NZ_JBHULH010000001.1"/>
</dbReference>
<dbReference type="Proteomes" id="UP001597508">
    <property type="component" value="Unassembled WGS sequence"/>
</dbReference>
<dbReference type="EMBL" id="JBHULH010000001">
    <property type="protein sequence ID" value="MFD2565836.1"/>
    <property type="molecule type" value="Genomic_DNA"/>
</dbReference>
<sequence length="248" mass="27585">MALILAVGFSCQQENELELENDLINYTTTSKAPPITNSSIDDPFEAQLQWVSFLTAKVIQQNPSARTQFMNLIGNINPDVVRLNDLLVDGSAFEIAFKHQFILHNGGNTDEKCPGGTKDPKGKPKPPGAIGGCQEGFCLDTLYQQYIEYLTQENCIEIFLPNGYVPTTILIYSTAHPLTNSNYNKGYILPEQCDGEITIYPFNLASLNNVLVARPYREVTITESGGSTSTCSYNEYSSIIDFTYFLNY</sequence>
<protein>
    <submittedName>
        <fullName evidence="1">Uncharacterized protein</fullName>
    </submittedName>
</protein>
<organism evidence="1 2">
    <name type="scientific">Pseudotenacibaculum haliotis</name>
    <dbReference type="NCBI Taxonomy" id="1862138"/>
    <lineage>
        <taxon>Bacteria</taxon>
        <taxon>Pseudomonadati</taxon>
        <taxon>Bacteroidota</taxon>
        <taxon>Flavobacteriia</taxon>
        <taxon>Flavobacteriales</taxon>
        <taxon>Flavobacteriaceae</taxon>
        <taxon>Pseudotenacibaculum</taxon>
    </lineage>
</organism>
<accession>A0ABW5LPU9</accession>
<proteinExistence type="predicted"/>
<gene>
    <name evidence="1" type="ORF">ACFSRZ_00550</name>
</gene>